<evidence type="ECO:0000256" key="2">
    <source>
        <dbReference type="ARBA" id="ARBA00017228"/>
    </source>
</evidence>
<comment type="similarity">
    <text evidence="1">Belongs to the anaerobic coproporphyrinogen-III oxidase family. HemW subfamily.</text>
</comment>
<dbReference type="GO" id="GO:0051539">
    <property type="term" value="F:4 iron, 4 sulfur cluster binding"/>
    <property type="evidence" value="ECO:0007669"/>
    <property type="project" value="UniProtKB-UniRule"/>
</dbReference>
<evidence type="ECO:0000256" key="5">
    <source>
        <dbReference type="ARBA" id="ARBA00022723"/>
    </source>
</evidence>
<accession>A0A949NHJ5</accession>
<dbReference type="Pfam" id="PF06969">
    <property type="entry name" value="HemN_C"/>
    <property type="match status" value="1"/>
</dbReference>
<dbReference type="InterPro" id="IPR034505">
    <property type="entry name" value="Coproporphyrinogen-III_oxidase"/>
</dbReference>
<proteinExistence type="inferred from homology"/>
<keyword evidence="5 9" id="KW-0479">Metal-binding</keyword>
<dbReference type="SFLD" id="SFLDG01065">
    <property type="entry name" value="anaerobic_coproporphyrinogen-I"/>
    <property type="match status" value="1"/>
</dbReference>
<keyword evidence="6 9" id="KW-0408">Iron</keyword>
<name>A0A949NHJ5_9FIRM</name>
<keyword evidence="12" id="KW-1185">Reference proteome</keyword>
<dbReference type="InterPro" id="IPR013785">
    <property type="entry name" value="Aldolase_TIM"/>
</dbReference>
<comment type="function">
    <text evidence="9">Probably acts as a heme chaperone, transferring heme to an unknown acceptor. Binds one molecule of heme per monomer, possibly covalently. Binds 1 [4Fe-4S] cluster. The cluster is coordinated with 3 cysteines and an exchangeable S-adenosyl-L-methionine.</text>
</comment>
<dbReference type="GO" id="GO:0006779">
    <property type="term" value="P:porphyrin-containing compound biosynthetic process"/>
    <property type="evidence" value="ECO:0007669"/>
    <property type="project" value="InterPro"/>
</dbReference>
<evidence type="ECO:0000256" key="9">
    <source>
        <dbReference type="RuleBase" id="RU364116"/>
    </source>
</evidence>
<dbReference type="InterPro" id="IPR007197">
    <property type="entry name" value="rSAM"/>
</dbReference>
<evidence type="ECO:0000256" key="6">
    <source>
        <dbReference type="ARBA" id="ARBA00023004"/>
    </source>
</evidence>
<dbReference type="SFLD" id="SFLDG01082">
    <property type="entry name" value="B12-binding_domain_containing"/>
    <property type="match status" value="1"/>
</dbReference>
<dbReference type="InterPro" id="IPR004559">
    <property type="entry name" value="HemW-like"/>
</dbReference>
<dbReference type="Proteomes" id="UP000712157">
    <property type="component" value="Unassembled WGS sequence"/>
</dbReference>
<comment type="subcellular location">
    <subcellularLocation>
        <location evidence="9">Cytoplasm</location>
    </subcellularLocation>
</comment>
<dbReference type="SMART" id="SM00729">
    <property type="entry name" value="Elp3"/>
    <property type="match status" value="1"/>
</dbReference>
<dbReference type="SFLD" id="SFLDS00029">
    <property type="entry name" value="Radical_SAM"/>
    <property type="match status" value="1"/>
</dbReference>
<protein>
    <recommendedName>
        <fullName evidence="2 9">Heme chaperone HemW</fullName>
    </recommendedName>
</protein>
<dbReference type="SUPFAM" id="SSF102114">
    <property type="entry name" value="Radical SAM enzymes"/>
    <property type="match status" value="1"/>
</dbReference>
<gene>
    <name evidence="11" type="primary">hemW</name>
    <name evidence="11" type="ORF">KTH89_17605</name>
</gene>
<dbReference type="AlphaFoldDB" id="A0A949NHJ5"/>
<dbReference type="SFLD" id="SFLDF00562">
    <property type="entry name" value="HemN-like__clustered_with_heat"/>
    <property type="match status" value="1"/>
</dbReference>
<keyword evidence="8 9" id="KW-0143">Chaperone</keyword>
<evidence type="ECO:0000256" key="8">
    <source>
        <dbReference type="ARBA" id="ARBA00023186"/>
    </source>
</evidence>
<keyword evidence="9" id="KW-0004">4Fe-4S</keyword>
<reference evidence="11" key="1">
    <citation type="submission" date="2021-06" db="EMBL/GenBank/DDBJ databases">
        <title>Description of novel taxa of the family Lachnospiraceae.</title>
        <authorList>
            <person name="Chaplin A.V."/>
            <person name="Sokolova S.R."/>
            <person name="Pikina A.P."/>
            <person name="Korzhanova M."/>
            <person name="Belova V."/>
            <person name="Korostin D."/>
            <person name="Efimov B.A."/>
        </authorList>
    </citation>
    <scope>NUCLEOTIDE SEQUENCE</scope>
    <source>
        <strain evidence="11">ASD5720</strain>
    </source>
</reference>
<dbReference type="Pfam" id="PF04055">
    <property type="entry name" value="Radical_SAM"/>
    <property type="match status" value="1"/>
</dbReference>
<keyword evidence="7 9" id="KW-0411">Iron-sulfur</keyword>
<dbReference type="GO" id="GO:0004109">
    <property type="term" value="F:coproporphyrinogen oxidase activity"/>
    <property type="evidence" value="ECO:0007669"/>
    <property type="project" value="InterPro"/>
</dbReference>
<evidence type="ECO:0000256" key="7">
    <source>
        <dbReference type="ARBA" id="ARBA00023014"/>
    </source>
</evidence>
<dbReference type="InterPro" id="IPR010723">
    <property type="entry name" value="HemN_C"/>
</dbReference>
<dbReference type="PANTHER" id="PTHR13932">
    <property type="entry name" value="COPROPORPHYRINIGEN III OXIDASE"/>
    <property type="match status" value="1"/>
</dbReference>
<evidence type="ECO:0000259" key="10">
    <source>
        <dbReference type="PROSITE" id="PS51918"/>
    </source>
</evidence>
<keyword evidence="9" id="KW-0963">Cytoplasm</keyword>
<dbReference type="InterPro" id="IPR006638">
    <property type="entry name" value="Elp3/MiaA/NifB-like_rSAM"/>
</dbReference>
<keyword evidence="4 9" id="KW-0949">S-adenosyl-L-methionine</keyword>
<dbReference type="InterPro" id="IPR058240">
    <property type="entry name" value="rSAM_sf"/>
</dbReference>
<dbReference type="PROSITE" id="PS51918">
    <property type="entry name" value="RADICAL_SAM"/>
    <property type="match status" value="1"/>
</dbReference>
<dbReference type="GO" id="GO:0046872">
    <property type="term" value="F:metal ion binding"/>
    <property type="evidence" value="ECO:0007669"/>
    <property type="project" value="UniProtKB-UniRule"/>
</dbReference>
<dbReference type="NCBIfam" id="TIGR00539">
    <property type="entry name" value="hemN_rel"/>
    <property type="match status" value="1"/>
</dbReference>
<evidence type="ECO:0000256" key="3">
    <source>
        <dbReference type="ARBA" id="ARBA00022617"/>
    </source>
</evidence>
<dbReference type="GO" id="GO:0005737">
    <property type="term" value="C:cytoplasm"/>
    <property type="evidence" value="ECO:0007669"/>
    <property type="project" value="UniProtKB-SubCell"/>
</dbReference>
<keyword evidence="3 9" id="KW-0349">Heme</keyword>
<dbReference type="SFLD" id="SFLDF00288">
    <property type="entry name" value="HemN-like__clustered_with_nucl"/>
    <property type="match status" value="1"/>
</dbReference>
<evidence type="ECO:0000256" key="1">
    <source>
        <dbReference type="ARBA" id="ARBA00006100"/>
    </source>
</evidence>
<dbReference type="Gene3D" id="3.20.20.70">
    <property type="entry name" value="Aldolase class I"/>
    <property type="match status" value="1"/>
</dbReference>
<organism evidence="11 12">
    <name type="scientific">Diplocloster agilis</name>
    <dbReference type="NCBI Taxonomy" id="2850323"/>
    <lineage>
        <taxon>Bacteria</taxon>
        <taxon>Bacillati</taxon>
        <taxon>Bacillota</taxon>
        <taxon>Clostridia</taxon>
        <taxon>Lachnospirales</taxon>
        <taxon>Lachnospiraceae</taxon>
        <taxon>Diplocloster</taxon>
    </lineage>
</organism>
<evidence type="ECO:0000313" key="12">
    <source>
        <dbReference type="Proteomes" id="UP000712157"/>
    </source>
</evidence>
<comment type="caution">
    <text evidence="11">The sequence shown here is derived from an EMBL/GenBank/DDBJ whole genome shotgun (WGS) entry which is preliminary data.</text>
</comment>
<feature type="domain" description="Radical SAM core" evidence="10">
    <location>
        <begin position="1"/>
        <end position="233"/>
    </location>
</feature>
<evidence type="ECO:0000256" key="4">
    <source>
        <dbReference type="ARBA" id="ARBA00022691"/>
    </source>
</evidence>
<dbReference type="CDD" id="cd01335">
    <property type="entry name" value="Radical_SAM"/>
    <property type="match status" value="1"/>
</dbReference>
<sequence>MKKDLSIYIHIPFCVKKCGYCDFLSKSGSEEEQERYVRTLLQKMERTREAAGQYRVHTIFFGGGTPSILPAPLMDKLMDKLFDLYEVESDAEITIEANPGTLNPEKLSAYRNMGINRLSIGLQSTKDEELKLLGRIHTYEEFLENYEQARKAGFENINIDLMSGLPGQSPDSWKQTLKKTAALHPQHISAYGLMIEEETPFYLLYKEDVARRDRGEDPGQLPSEEAERQMYYDTAAILDEFGYRRYEISNYARPGYECRHNITYWKRGDYLGYGLGAASLMENQRFTVTKDMQTYLTKKYVYEDLVTLTAADQMEEFMFLGLRMMEGISLGEFHDQFHRSFWDIYASVFRKLEDQGLLIREKNRIFLSDKGIDVSNYVMASFLF</sequence>
<dbReference type="EMBL" id="JAHQCW010000033">
    <property type="protein sequence ID" value="MBU9738363.1"/>
    <property type="molecule type" value="Genomic_DNA"/>
</dbReference>
<dbReference type="RefSeq" id="WP_158344693.1">
    <property type="nucleotide sequence ID" value="NZ_JAHQCW010000033.1"/>
</dbReference>
<evidence type="ECO:0000313" key="11">
    <source>
        <dbReference type="EMBL" id="MBU9738363.1"/>
    </source>
</evidence>
<dbReference type="PANTHER" id="PTHR13932:SF5">
    <property type="entry name" value="RADICAL S-ADENOSYL METHIONINE DOMAIN-CONTAINING PROTEIN 1, MITOCHONDRIAL"/>
    <property type="match status" value="1"/>
</dbReference>